<protein>
    <submittedName>
        <fullName evidence="2">Uncharacterized protein</fullName>
    </submittedName>
</protein>
<name>A9V2M5_MONBE</name>
<accession>A9V2M5</accession>
<feature type="region of interest" description="Disordered" evidence="1">
    <location>
        <begin position="147"/>
        <end position="538"/>
    </location>
</feature>
<feature type="compositionally biased region" description="Basic and acidic residues" evidence="1">
    <location>
        <begin position="527"/>
        <end position="538"/>
    </location>
</feature>
<dbReference type="RefSeq" id="XP_001746994.1">
    <property type="nucleotide sequence ID" value="XM_001746942.1"/>
</dbReference>
<keyword evidence="3" id="KW-1185">Reference proteome</keyword>
<feature type="compositionally biased region" description="Polar residues" evidence="1">
    <location>
        <begin position="490"/>
        <end position="503"/>
    </location>
</feature>
<dbReference type="InParanoid" id="A9V2M5"/>
<feature type="compositionally biased region" description="Low complexity" evidence="1">
    <location>
        <begin position="246"/>
        <end position="305"/>
    </location>
</feature>
<feature type="compositionally biased region" description="Basic and acidic residues" evidence="1">
    <location>
        <begin position="378"/>
        <end position="390"/>
    </location>
</feature>
<evidence type="ECO:0000313" key="3">
    <source>
        <dbReference type="Proteomes" id="UP000001357"/>
    </source>
</evidence>
<evidence type="ECO:0000313" key="2">
    <source>
        <dbReference type="EMBL" id="EDQ88401.1"/>
    </source>
</evidence>
<sequence>MSAARAPTACLSTLLLQLNCRPPTPCQYNTQLLQGQNVVCVWVCVIMDDSQCANGGAMPAPAARRTSNVPHLRAHEPVPVKTRGQRPQDAGIFGESTATRPSRARSNTITLRRAGDAAGAPGQRPRRDTFTLSAFPEQQLDHPAILTTAPPASSQLPASGATATATAANTAARGTRSSQHVSERSSSATATLEPSSVVPRKTRSIDNVTANVTTSSARRYNPITGKSSTAPKSGAANQDKGAKHALGNSPSGSTPLSSTKTPSTTPNATAIASAATSQADASSKASNVRSVRAATAQQASQRRTTGITRWLPARRKTPETASASGSGTNVTAAMPQPAEPTSKTEAKAKKQRQRTYRVRREQPGISNREKTAGAPSVSRREVKHRFDEPASKWQRNLRKGTDDRTKVAKRKDRNTKSTPTPAESKQAGQFDEPVEMSSSSLSQILQRRNEVKGGSAGINAPHVKMSSRDDTSSNEKASRQFVRSRRTKFTRNNEQVNVPSNAYQGARARATPKRYAQTRTRSHGRRNYNEERICAQEN</sequence>
<reference evidence="2 3" key="1">
    <citation type="journal article" date="2008" name="Nature">
        <title>The genome of the choanoflagellate Monosiga brevicollis and the origin of metazoans.</title>
        <authorList>
            <consortium name="JGI Sequencing"/>
            <person name="King N."/>
            <person name="Westbrook M.J."/>
            <person name="Young S.L."/>
            <person name="Kuo A."/>
            <person name="Abedin M."/>
            <person name="Chapman J."/>
            <person name="Fairclough S."/>
            <person name="Hellsten U."/>
            <person name="Isogai Y."/>
            <person name="Letunic I."/>
            <person name="Marr M."/>
            <person name="Pincus D."/>
            <person name="Putnam N."/>
            <person name="Rokas A."/>
            <person name="Wright K.J."/>
            <person name="Zuzow R."/>
            <person name="Dirks W."/>
            <person name="Good M."/>
            <person name="Goodstein D."/>
            <person name="Lemons D."/>
            <person name="Li W."/>
            <person name="Lyons J.B."/>
            <person name="Morris A."/>
            <person name="Nichols S."/>
            <person name="Richter D.J."/>
            <person name="Salamov A."/>
            <person name="Bork P."/>
            <person name="Lim W.A."/>
            <person name="Manning G."/>
            <person name="Miller W.T."/>
            <person name="McGinnis W."/>
            <person name="Shapiro H."/>
            <person name="Tjian R."/>
            <person name="Grigoriev I.V."/>
            <person name="Rokhsar D."/>
        </authorList>
    </citation>
    <scope>NUCLEOTIDE SEQUENCE [LARGE SCALE GENOMIC DNA]</scope>
    <source>
        <strain evidence="3">MX1 / ATCC 50154</strain>
    </source>
</reference>
<feature type="compositionally biased region" description="Low complexity" evidence="1">
    <location>
        <begin position="158"/>
        <end position="187"/>
    </location>
</feature>
<organism evidence="2 3">
    <name type="scientific">Monosiga brevicollis</name>
    <name type="common">Choanoflagellate</name>
    <dbReference type="NCBI Taxonomy" id="81824"/>
    <lineage>
        <taxon>Eukaryota</taxon>
        <taxon>Choanoflagellata</taxon>
        <taxon>Craspedida</taxon>
        <taxon>Salpingoecidae</taxon>
        <taxon>Monosiga</taxon>
    </lineage>
</organism>
<dbReference type="KEGG" id="mbr:MONBRDRAFT_26529"/>
<proteinExistence type="predicted"/>
<gene>
    <name evidence="2" type="ORF">MONBRDRAFT_26529</name>
</gene>
<feature type="region of interest" description="Disordered" evidence="1">
    <location>
        <begin position="80"/>
        <end position="128"/>
    </location>
</feature>
<feature type="compositionally biased region" description="Polar residues" evidence="1">
    <location>
        <begin position="416"/>
        <end position="427"/>
    </location>
</feature>
<evidence type="ECO:0000256" key="1">
    <source>
        <dbReference type="SAM" id="MobiDB-lite"/>
    </source>
</evidence>
<feature type="compositionally biased region" description="Polar residues" evidence="1">
    <location>
        <begin position="205"/>
        <end position="231"/>
    </location>
</feature>
<dbReference type="EMBL" id="CH991555">
    <property type="protein sequence ID" value="EDQ88401.1"/>
    <property type="molecule type" value="Genomic_DNA"/>
</dbReference>
<dbReference type="GeneID" id="5892251"/>
<feature type="compositionally biased region" description="Basic and acidic residues" evidence="1">
    <location>
        <begin position="358"/>
        <end position="371"/>
    </location>
</feature>
<feature type="compositionally biased region" description="Polar residues" evidence="1">
    <location>
        <begin position="96"/>
        <end position="110"/>
    </location>
</feature>
<dbReference type="AlphaFoldDB" id="A9V2M5"/>
<feature type="compositionally biased region" description="Polar residues" evidence="1">
    <location>
        <begin position="319"/>
        <end position="331"/>
    </location>
</feature>
<dbReference type="Proteomes" id="UP000001357">
    <property type="component" value="Unassembled WGS sequence"/>
</dbReference>
<feature type="compositionally biased region" description="Basic and acidic residues" evidence="1">
    <location>
        <begin position="466"/>
        <end position="478"/>
    </location>
</feature>